<evidence type="ECO:0000313" key="2">
    <source>
        <dbReference type="Proteomes" id="UP000051836"/>
    </source>
</evidence>
<proteinExistence type="predicted"/>
<organism evidence="1 2">
    <name type="scientific">Amazona aestiva</name>
    <name type="common">Blue-fronted Amazon parrot</name>
    <dbReference type="NCBI Taxonomy" id="12930"/>
    <lineage>
        <taxon>Eukaryota</taxon>
        <taxon>Metazoa</taxon>
        <taxon>Chordata</taxon>
        <taxon>Craniata</taxon>
        <taxon>Vertebrata</taxon>
        <taxon>Euteleostomi</taxon>
        <taxon>Archelosauria</taxon>
        <taxon>Archosauria</taxon>
        <taxon>Dinosauria</taxon>
        <taxon>Saurischia</taxon>
        <taxon>Theropoda</taxon>
        <taxon>Coelurosauria</taxon>
        <taxon>Aves</taxon>
        <taxon>Neognathae</taxon>
        <taxon>Neoaves</taxon>
        <taxon>Telluraves</taxon>
        <taxon>Australaves</taxon>
        <taxon>Psittaciformes</taxon>
        <taxon>Psittacidae</taxon>
        <taxon>Amazona</taxon>
    </lineage>
</organism>
<sequence length="92" mass="9998">MNQYAKSFSALQCPDPGNRLVLYPLENKGNGQANGASFTDPGGFLVTLNSPDGQFIMQGEVQCGMEPPFPVLMALGQQLWLIRGNEMPPVRT</sequence>
<gene>
    <name evidence="1" type="ORF">AAES_67000</name>
</gene>
<dbReference type="Proteomes" id="UP000051836">
    <property type="component" value="Unassembled WGS sequence"/>
</dbReference>
<protein>
    <submittedName>
        <fullName evidence="1">Uncharacterized protein</fullName>
    </submittedName>
</protein>
<accession>A0A0Q3Q3I7</accession>
<evidence type="ECO:0000313" key="1">
    <source>
        <dbReference type="EMBL" id="KQK82764.1"/>
    </source>
</evidence>
<comment type="caution">
    <text evidence="1">The sequence shown here is derived from an EMBL/GenBank/DDBJ whole genome shotgun (WGS) entry which is preliminary data.</text>
</comment>
<reference evidence="1 2" key="1">
    <citation type="submission" date="2015-10" db="EMBL/GenBank/DDBJ databases">
        <authorList>
            <person name="Gilbert D.G."/>
        </authorList>
    </citation>
    <scope>NUCLEOTIDE SEQUENCE [LARGE SCALE GENOMIC DNA]</scope>
    <source>
        <strain evidence="1">FVVF132</strain>
    </source>
</reference>
<name>A0A0Q3Q3I7_AMAAE</name>
<dbReference type="AlphaFoldDB" id="A0A0Q3Q3I7"/>
<keyword evidence="2" id="KW-1185">Reference proteome</keyword>
<dbReference type="EMBL" id="LMAW01001725">
    <property type="protein sequence ID" value="KQK82764.1"/>
    <property type="molecule type" value="Genomic_DNA"/>
</dbReference>